<evidence type="ECO:0000256" key="11">
    <source>
        <dbReference type="ARBA" id="ARBA00023067"/>
    </source>
</evidence>
<keyword evidence="12" id="KW-0539">Nucleus</keyword>
<evidence type="ECO:0000256" key="6">
    <source>
        <dbReference type="ARBA" id="ARBA00022454"/>
    </source>
</evidence>
<feature type="region of interest" description="Disordered" evidence="18">
    <location>
        <begin position="480"/>
        <end position="539"/>
    </location>
</feature>
<keyword evidence="21" id="KW-1185">Reference proteome</keyword>
<dbReference type="InterPro" id="IPR011989">
    <property type="entry name" value="ARM-like"/>
</dbReference>
<evidence type="ECO:0000256" key="18">
    <source>
        <dbReference type="SAM" id="MobiDB-lite"/>
    </source>
</evidence>
<dbReference type="Pfam" id="PF12922">
    <property type="entry name" value="Cnd1_N"/>
    <property type="match status" value="1"/>
</dbReference>
<keyword evidence="9" id="KW-0132">Cell division</keyword>
<dbReference type="InterPro" id="IPR016024">
    <property type="entry name" value="ARM-type_fold"/>
</dbReference>
<evidence type="ECO:0000256" key="12">
    <source>
        <dbReference type="ARBA" id="ARBA00023242"/>
    </source>
</evidence>
<dbReference type="WBParaSite" id="maker-E.canG7_contigs_1640-snap-gene-0.12-mRNA-1">
    <property type="protein sequence ID" value="maker-E.canG7_contigs_1640-snap-gene-0.12-mRNA-1"/>
    <property type="gene ID" value="EcG7_06383"/>
</dbReference>
<dbReference type="Gene3D" id="1.25.10.10">
    <property type="entry name" value="Leucine-rich Repeat Variant"/>
    <property type="match status" value="2"/>
</dbReference>
<evidence type="ECO:0000256" key="17">
    <source>
        <dbReference type="SAM" id="Coils"/>
    </source>
</evidence>
<dbReference type="GO" id="GO:0042393">
    <property type="term" value="F:histone binding"/>
    <property type="evidence" value="ECO:0007669"/>
    <property type="project" value="TreeGrafter"/>
</dbReference>
<dbReference type="GO" id="GO:0000796">
    <property type="term" value="C:condensin complex"/>
    <property type="evidence" value="ECO:0007669"/>
    <property type="project" value="TreeGrafter"/>
</dbReference>
<dbReference type="Pfam" id="PF12717">
    <property type="entry name" value="Cnd1"/>
    <property type="match status" value="1"/>
</dbReference>
<dbReference type="GO" id="GO:0007076">
    <property type="term" value="P:mitotic chromosome condensation"/>
    <property type="evidence" value="ECO:0007669"/>
    <property type="project" value="InterPro"/>
</dbReference>
<feature type="region of interest" description="Disordered" evidence="18">
    <location>
        <begin position="1017"/>
        <end position="1046"/>
    </location>
</feature>
<dbReference type="GO" id="GO:0010032">
    <property type="term" value="P:meiotic chromosome condensation"/>
    <property type="evidence" value="ECO:0007669"/>
    <property type="project" value="TreeGrafter"/>
</dbReference>
<keyword evidence="13" id="KW-0131">Cell cycle</keyword>
<feature type="region of interest" description="Disordered" evidence="18">
    <location>
        <begin position="824"/>
        <end position="846"/>
    </location>
</feature>
<dbReference type="FunFam" id="1.25.10.10:FF:000695">
    <property type="entry name" value="Condensin complex subunit 1"/>
    <property type="match status" value="1"/>
</dbReference>
<feature type="compositionally biased region" description="Polar residues" evidence="18">
    <location>
        <begin position="1018"/>
        <end position="1039"/>
    </location>
</feature>
<dbReference type="GO" id="GO:0005737">
    <property type="term" value="C:cytoplasm"/>
    <property type="evidence" value="ECO:0007669"/>
    <property type="project" value="UniProtKB-SubCell"/>
</dbReference>
<feature type="compositionally biased region" description="Basic and acidic residues" evidence="18">
    <location>
        <begin position="493"/>
        <end position="512"/>
    </location>
</feature>
<keyword evidence="8" id="KW-0597">Phosphoprotein</keyword>
<keyword evidence="17" id="KW-0175">Coiled coil</keyword>
<evidence type="ECO:0000256" key="3">
    <source>
        <dbReference type="ARBA" id="ARBA00004496"/>
    </source>
</evidence>
<reference evidence="22" key="1">
    <citation type="submission" date="2022-11" db="UniProtKB">
        <authorList>
            <consortium name="WormBaseParasite"/>
        </authorList>
    </citation>
    <scope>IDENTIFICATION</scope>
</reference>
<feature type="domain" description="Condensin complex subunit 1 C-terminal" evidence="19">
    <location>
        <begin position="1143"/>
        <end position="1303"/>
    </location>
</feature>
<comment type="subcellular location">
    <subcellularLocation>
        <location evidence="2">Chromosome</location>
    </subcellularLocation>
    <subcellularLocation>
        <location evidence="3">Cytoplasm</location>
    </subcellularLocation>
    <subcellularLocation>
        <location evidence="1">Nucleus</location>
    </subcellularLocation>
</comment>
<dbReference type="SUPFAM" id="SSF48371">
    <property type="entry name" value="ARM repeat"/>
    <property type="match status" value="1"/>
</dbReference>
<evidence type="ECO:0000259" key="19">
    <source>
        <dbReference type="Pfam" id="PF12717"/>
    </source>
</evidence>
<evidence type="ECO:0000256" key="15">
    <source>
        <dbReference type="ARBA" id="ARBA00080470"/>
    </source>
</evidence>
<evidence type="ECO:0000256" key="13">
    <source>
        <dbReference type="ARBA" id="ARBA00023306"/>
    </source>
</evidence>
<dbReference type="GO" id="GO:0051301">
    <property type="term" value="P:cell division"/>
    <property type="evidence" value="ECO:0007669"/>
    <property type="project" value="UniProtKB-KW"/>
</dbReference>
<evidence type="ECO:0000259" key="20">
    <source>
        <dbReference type="Pfam" id="PF12922"/>
    </source>
</evidence>
<evidence type="ECO:0000256" key="10">
    <source>
        <dbReference type="ARBA" id="ARBA00022776"/>
    </source>
</evidence>
<evidence type="ECO:0000256" key="7">
    <source>
        <dbReference type="ARBA" id="ARBA00022490"/>
    </source>
</evidence>
<evidence type="ECO:0000256" key="8">
    <source>
        <dbReference type="ARBA" id="ARBA00022553"/>
    </source>
</evidence>
<evidence type="ECO:0000313" key="22">
    <source>
        <dbReference type="WBParaSite" id="maker-E.canG7_contigs_1640-snap-gene-0.12-mRNA-1"/>
    </source>
</evidence>
<dbReference type="InterPro" id="IPR032682">
    <property type="entry name" value="Cnd1_C"/>
</dbReference>
<evidence type="ECO:0000256" key="9">
    <source>
        <dbReference type="ARBA" id="ARBA00022618"/>
    </source>
</evidence>
<dbReference type="GO" id="GO:0000779">
    <property type="term" value="C:condensed chromosome, centromeric region"/>
    <property type="evidence" value="ECO:0007669"/>
    <property type="project" value="TreeGrafter"/>
</dbReference>
<dbReference type="InterPro" id="IPR024324">
    <property type="entry name" value="Condensin_cplx_su1_N"/>
</dbReference>
<accession>A0A915EX78</accession>
<evidence type="ECO:0000256" key="1">
    <source>
        <dbReference type="ARBA" id="ARBA00004123"/>
    </source>
</evidence>
<name>A0A915EX78_9CEST</name>
<dbReference type="PANTHER" id="PTHR14222:SF2">
    <property type="entry name" value="CONDENSIN COMPLEX SUBUNIT 1"/>
    <property type="match status" value="1"/>
</dbReference>
<evidence type="ECO:0000313" key="21">
    <source>
        <dbReference type="Proteomes" id="UP000887562"/>
    </source>
</evidence>
<feature type="domain" description="Condensin complex subunit 1 N-terminal" evidence="20">
    <location>
        <begin position="74"/>
        <end position="246"/>
    </location>
</feature>
<proteinExistence type="inferred from homology"/>
<keyword evidence="11" id="KW-0226">DNA condensation</keyword>
<evidence type="ECO:0000256" key="5">
    <source>
        <dbReference type="ARBA" id="ARBA00016064"/>
    </source>
</evidence>
<dbReference type="PANTHER" id="PTHR14222">
    <property type="entry name" value="CONDENSIN"/>
    <property type="match status" value="1"/>
</dbReference>
<feature type="region of interest" description="Disordered" evidence="18">
    <location>
        <begin position="913"/>
        <end position="958"/>
    </location>
</feature>
<organism evidence="21 22">
    <name type="scientific">Echinococcus canadensis</name>
    <dbReference type="NCBI Taxonomy" id="519352"/>
    <lineage>
        <taxon>Eukaryota</taxon>
        <taxon>Metazoa</taxon>
        <taxon>Spiralia</taxon>
        <taxon>Lophotrochozoa</taxon>
        <taxon>Platyhelminthes</taxon>
        <taxon>Cestoda</taxon>
        <taxon>Eucestoda</taxon>
        <taxon>Cyclophyllidea</taxon>
        <taxon>Taeniidae</taxon>
        <taxon>Echinococcus</taxon>
        <taxon>Echinococcus canadensis group</taxon>
    </lineage>
</organism>
<evidence type="ECO:0000256" key="14">
    <source>
        <dbReference type="ARBA" id="ARBA00075131"/>
    </source>
</evidence>
<feature type="coiled-coil region" evidence="17">
    <location>
        <begin position="453"/>
        <end position="480"/>
    </location>
</feature>
<evidence type="ECO:0000256" key="4">
    <source>
        <dbReference type="ARBA" id="ARBA00009606"/>
    </source>
</evidence>
<comment type="similarity">
    <text evidence="4">Belongs to the CND1 (condensin subunit 1) family.</text>
</comment>
<dbReference type="Proteomes" id="UP000887562">
    <property type="component" value="Unplaced"/>
</dbReference>
<dbReference type="GO" id="GO:0005634">
    <property type="term" value="C:nucleus"/>
    <property type="evidence" value="ECO:0007669"/>
    <property type="project" value="UniProtKB-SubCell"/>
</dbReference>
<dbReference type="InterPro" id="IPR007673">
    <property type="entry name" value="Condensin_cplx_su1"/>
</dbReference>
<dbReference type="InterPro" id="IPR026971">
    <property type="entry name" value="CND1/NCAPD3"/>
</dbReference>
<feature type="region of interest" description="Disordered" evidence="18">
    <location>
        <begin position="1398"/>
        <end position="1442"/>
    </location>
</feature>
<protein>
    <recommendedName>
        <fullName evidence="5">Condensin complex subunit 1</fullName>
    </recommendedName>
    <alternativeName>
        <fullName evidence="16">Chromosome condensation-related SMC-associated protein 1</fullName>
    </alternativeName>
    <alternativeName>
        <fullName evidence="15">Chromosome-associated protein D2</fullName>
    </alternativeName>
    <alternativeName>
        <fullName evidence="14">Non-SMC condensin I complex subunit D2</fullName>
    </alternativeName>
</protein>
<keyword evidence="7" id="KW-0963">Cytoplasm</keyword>
<sequence>MLEFVIPVSRSDLLNSTLSSYSVNELVSVRNLASEVKACQKYLVREGHGAVLKCFDALFSVLHEWKSVDSGTKEDTWHIVLKGCEVSVRELVGVIKPLGSTSGLNRNDLLERRNAIKMHAYLLCQLIEIIENDSTAESSASSSVKIGRGRSKALNSAAKVRRPEFDMSLNWPDECSTAITVLDQLCKLDIKQFWDPPVVEDDFVNLLANSCYKLLENKSLAANAMLRTAITNLLSTLIQFYKHGIACCLKLAQMLQCFAHTANVLSAIVNSFMTDETMVPFVKELLTEICSYNGEDLERDSTGTHNLCSFLELVSSAHPSLATSILPLIRTRLSEDPYQMRNCALNVIGEVMRNLHADHAQIEGKDKIQRDRLMDVLQEHIHDVNGFVRARALQIWCNLASAGGLPIRRQVQLASLLVGSEGAVFDVSSLVRKYAMRLLTVIIIQCPAAKLSMEDLARVLNKEQMRLQVLEENFGRFNQEDTAVLPSNPANTDDAKKCLSEDHEGEGGKEEEKGEESDGEEESRRAESEAEEEEDVVAEQGVSEAAAALEAVIHSAAQVAQEGQMNATPSHPPPISAEVAFEAQRADLVRQRACVAYLHEMQRFAVYVSTGIEDVCNLLHSKNVTDVLEAIEFFLTAKQAGVRNLDAALRHMMAMVWSQEEQIRKAVLDASRRLYFQPDIVNESFTVEGRLSSAALAAVISTLVRLVSESTMGDFVSLERILRELLDLGHVDEDLKRELWSRFTDLAAAMTDTAAFRSERRQELKALLILLKMISSPSRKNLELHLNDLVNYGLGAATGYANIDLECAMYACMAIQQMIPTDKIGKQKSHSTRSTPVNPKPHEPFRLPVSDPLCTSLRRLLISTFASSSRLHWIPLMEQAVATIFQLIDTPSLVMAEVIREIGEQLLRTLMKPPSFTQPQKESQEPSQLDDEGEENSQAQGDVDAANDTAEPTSQTVPPTIPSFILARFIALAGHVALKMLVHLEFSVLNELKRREVIQEESKQAKKHFVKTPRSARLNANPNASTRLDTTTNGTQKGDTSGGAGNSALEEEAALLGAVADDAEADYIRNVLNNEIVLEPDHLLSRLLPLVVHVCSHPSRYVDPDLQASASLSLAKFMLVSSAVCEQNLRLLFTLAERSPSEVVRANLIVGLGDLARRFPNLIEPWTPNLYARLRDTSPKVRINALNTLSHLILNDMVKVKGQISEMTVCLVDENDRLRQLSRLFFRELAQKGNALYNVIPDIISRLSDPEVGVNETKFRTTVDFLFPLIEKERLCETLVEKICSRFRVTQTERQWRDLAYCLRVMSFNERMIRTLQENLPIFAQQLSIPDVYQSFSEILANVKKNAKTDALPHLEEFEAKIEEFHRKGVADEEALQRAEVMVKKAVAKRRRIAAPDARKSVRRVNQMGSGDIDSGEAEKAEEMVAVRPPSPRRTRTRRTAATSRSYMIFSSDEEEALQTVPVKSTLRAAPEGGKAHIRPKTGAGVVCGGHLEQPQTVVATTWVMPTTPSTCVDVYMSQLPPLGKTTNAESEQCVSEEARKEDYLIALCPYKNTMR</sequence>
<feature type="compositionally biased region" description="Polar residues" evidence="18">
    <location>
        <begin position="915"/>
        <end position="927"/>
    </location>
</feature>
<evidence type="ECO:0000256" key="2">
    <source>
        <dbReference type="ARBA" id="ARBA00004286"/>
    </source>
</evidence>
<dbReference type="PIRSF" id="PIRSF017127">
    <property type="entry name" value="Condensin_D2"/>
    <property type="match status" value="1"/>
</dbReference>
<keyword evidence="6" id="KW-0158">Chromosome</keyword>
<evidence type="ECO:0000256" key="16">
    <source>
        <dbReference type="ARBA" id="ARBA00081485"/>
    </source>
</evidence>
<keyword evidence="10" id="KW-0498">Mitosis</keyword>